<protein>
    <submittedName>
        <fullName evidence="2">RCG27556</fullName>
    </submittedName>
</protein>
<dbReference type="AlphaFoldDB" id="A6K7A5"/>
<evidence type="ECO:0000256" key="1">
    <source>
        <dbReference type="SAM" id="MobiDB-lite"/>
    </source>
</evidence>
<dbReference type="EMBL" id="CH474026">
    <property type="protein sequence ID" value="EDL95114.1"/>
    <property type="molecule type" value="Genomic_DNA"/>
</dbReference>
<evidence type="ECO:0000313" key="2">
    <source>
        <dbReference type="EMBL" id="EDL95114.1"/>
    </source>
</evidence>
<dbReference type="Proteomes" id="UP000234681">
    <property type="component" value="Chromosome 3"/>
</dbReference>
<gene>
    <name evidence="2" type="ORF">rCG_27556</name>
</gene>
<feature type="region of interest" description="Disordered" evidence="1">
    <location>
        <begin position="1"/>
        <end position="25"/>
    </location>
</feature>
<proteinExistence type="predicted"/>
<evidence type="ECO:0000313" key="3">
    <source>
        <dbReference type="Proteomes" id="UP000234681"/>
    </source>
</evidence>
<organism evidence="2 3">
    <name type="scientific">Rattus norvegicus</name>
    <name type="common">Rat</name>
    <dbReference type="NCBI Taxonomy" id="10116"/>
    <lineage>
        <taxon>Eukaryota</taxon>
        <taxon>Metazoa</taxon>
        <taxon>Chordata</taxon>
        <taxon>Craniata</taxon>
        <taxon>Vertebrata</taxon>
        <taxon>Euteleostomi</taxon>
        <taxon>Mammalia</taxon>
        <taxon>Eutheria</taxon>
        <taxon>Euarchontoglires</taxon>
        <taxon>Glires</taxon>
        <taxon>Rodentia</taxon>
        <taxon>Myomorpha</taxon>
        <taxon>Muroidea</taxon>
        <taxon>Muridae</taxon>
        <taxon>Murinae</taxon>
        <taxon>Rattus</taxon>
    </lineage>
</organism>
<name>A6K7A5_RAT</name>
<feature type="compositionally biased region" description="Polar residues" evidence="1">
    <location>
        <begin position="1"/>
        <end position="10"/>
    </location>
</feature>
<accession>A6K7A5</accession>
<sequence length="35" mass="3885">MAQVGASPTSARPGWSDPGKHKYKPIAKLRTMREM</sequence>
<reference evidence="2 3" key="1">
    <citation type="submission" date="2005-09" db="EMBL/GenBank/DDBJ databases">
        <authorList>
            <person name="Mural R.J."/>
            <person name="Li P.W."/>
            <person name="Adams M.D."/>
            <person name="Amanatides P.G."/>
            <person name="Baden-Tillson H."/>
            <person name="Barnstead M."/>
            <person name="Chin S.H."/>
            <person name="Dew I."/>
            <person name="Evans C.A."/>
            <person name="Ferriera S."/>
            <person name="Flanigan M."/>
            <person name="Fosler C."/>
            <person name="Glodek A."/>
            <person name="Gu Z."/>
            <person name="Holt R.A."/>
            <person name="Jennings D."/>
            <person name="Kraft C.L."/>
            <person name="Lu F."/>
            <person name="Nguyen T."/>
            <person name="Nusskern D.R."/>
            <person name="Pfannkoch C.M."/>
            <person name="Sitter C."/>
            <person name="Sutton G.G."/>
            <person name="Venter J.C."/>
            <person name="Wang Z."/>
            <person name="Woodage T."/>
            <person name="Zheng X.H."/>
            <person name="Zhong F."/>
        </authorList>
    </citation>
    <scope>NUCLEOTIDE SEQUENCE [LARGE SCALE GENOMIC DNA]</scope>
    <source>
        <strain>BN</strain>
        <strain evidence="3">Sprague-Dawley</strain>
    </source>
</reference>